<proteinExistence type="predicted"/>
<accession>A0A8H9M5K1</accession>
<dbReference type="AlphaFoldDB" id="A0A8H9M5K1"/>
<feature type="chain" id="PRO_5034471452" evidence="2">
    <location>
        <begin position="27"/>
        <end position="80"/>
    </location>
</feature>
<reference evidence="4" key="1">
    <citation type="journal article" date="2019" name="Int. J. Syst. Evol. Microbiol.">
        <title>The Global Catalogue of Microorganisms (GCM) 10K type strain sequencing project: providing services to taxonomists for standard genome sequencing and annotation.</title>
        <authorList>
            <consortium name="The Broad Institute Genomics Platform"/>
            <consortium name="The Broad Institute Genome Sequencing Center for Infectious Disease"/>
            <person name="Wu L."/>
            <person name="Ma J."/>
        </authorList>
    </citation>
    <scope>NUCLEOTIDE SEQUENCE [LARGE SCALE GENOMIC DNA]</scope>
    <source>
        <strain evidence="4">KCTC 42083</strain>
    </source>
</reference>
<keyword evidence="2" id="KW-0732">Signal</keyword>
<organism evidence="3 4">
    <name type="scientific">Alcaligenes pakistanensis</name>
    <dbReference type="NCBI Taxonomy" id="1482717"/>
    <lineage>
        <taxon>Bacteria</taxon>
        <taxon>Pseudomonadati</taxon>
        <taxon>Pseudomonadota</taxon>
        <taxon>Betaproteobacteria</taxon>
        <taxon>Burkholderiales</taxon>
        <taxon>Alcaligenaceae</taxon>
        <taxon>Alcaligenes</taxon>
    </lineage>
</organism>
<protein>
    <submittedName>
        <fullName evidence="3">Uncharacterized protein</fullName>
    </submittedName>
</protein>
<evidence type="ECO:0000256" key="1">
    <source>
        <dbReference type="SAM" id="MobiDB-lite"/>
    </source>
</evidence>
<comment type="caution">
    <text evidence="3">The sequence shown here is derived from an EMBL/GenBank/DDBJ whole genome shotgun (WGS) entry which is preliminary data.</text>
</comment>
<dbReference type="EMBL" id="BMZN01000003">
    <property type="protein sequence ID" value="GHC48207.1"/>
    <property type="molecule type" value="Genomic_DNA"/>
</dbReference>
<feature type="region of interest" description="Disordered" evidence="1">
    <location>
        <begin position="27"/>
        <end position="80"/>
    </location>
</feature>
<evidence type="ECO:0000313" key="4">
    <source>
        <dbReference type="Proteomes" id="UP000608923"/>
    </source>
</evidence>
<feature type="signal peptide" evidence="2">
    <location>
        <begin position="1"/>
        <end position="26"/>
    </location>
</feature>
<gene>
    <name evidence="3" type="ORF">GCM10010096_19660</name>
</gene>
<dbReference type="RefSeq" id="WP_189392390.1">
    <property type="nucleotide sequence ID" value="NZ_BMZN01000003.1"/>
</dbReference>
<sequence length="80" mass="7857">MNSLNLIGSSLRTVLLAGATALLLSACSDSSSSDDVPPSSGNSGSGSEQVPIVTPPATGSLGEQGTDKQPTPNSQLDCAP</sequence>
<keyword evidence="4" id="KW-1185">Reference proteome</keyword>
<feature type="compositionally biased region" description="Polar residues" evidence="1">
    <location>
        <begin position="61"/>
        <end position="80"/>
    </location>
</feature>
<name>A0A8H9M5K1_9BURK</name>
<feature type="compositionally biased region" description="Low complexity" evidence="1">
    <location>
        <begin position="27"/>
        <end position="47"/>
    </location>
</feature>
<evidence type="ECO:0000256" key="2">
    <source>
        <dbReference type="SAM" id="SignalP"/>
    </source>
</evidence>
<dbReference type="Proteomes" id="UP000608923">
    <property type="component" value="Unassembled WGS sequence"/>
</dbReference>
<evidence type="ECO:0000313" key="3">
    <source>
        <dbReference type="EMBL" id="GHC48207.1"/>
    </source>
</evidence>